<organism evidence="1 2">
    <name type="scientific">Sporosarcina limicola</name>
    <dbReference type="NCBI Taxonomy" id="34101"/>
    <lineage>
        <taxon>Bacteria</taxon>
        <taxon>Bacillati</taxon>
        <taxon>Bacillota</taxon>
        <taxon>Bacilli</taxon>
        <taxon>Bacillales</taxon>
        <taxon>Caryophanaceae</taxon>
        <taxon>Sporosarcina</taxon>
    </lineage>
</organism>
<keyword evidence="2" id="KW-1185">Reference proteome</keyword>
<dbReference type="EMBL" id="JADBEL010000022">
    <property type="protein sequence ID" value="MBE1556208.1"/>
    <property type="molecule type" value="Genomic_DNA"/>
</dbReference>
<comment type="caution">
    <text evidence="1">The sequence shown here is derived from an EMBL/GenBank/DDBJ whole genome shotgun (WGS) entry which is preliminary data.</text>
</comment>
<dbReference type="RefSeq" id="WP_192599874.1">
    <property type="nucleotide sequence ID" value="NZ_JADBEL010000022.1"/>
</dbReference>
<evidence type="ECO:0000313" key="2">
    <source>
        <dbReference type="Proteomes" id="UP000658225"/>
    </source>
</evidence>
<accession>A0A927MKD3</accession>
<sequence>MRIEQALACVEGLHNVDHIDNATGHAFFGKSGSDSYHFISISFLNMNLPHLKRIVFEVGVSDKTVPTR</sequence>
<dbReference type="AlphaFoldDB" id="A0A927MKD3"/>
<gene>
    <name evidence="1" type="ORF">H4683_003329</name>
</gene>
<evidence type="ECO:0000313" key="1">
    <source>
        <dbReference type="EMBL" id="MBE1556208.1"/>
    </source>
</evidence>
<proteinExistence type="predicted"/>
<reference evidence="1" key="1">
    <citation type="submission" date="2020-10" db="EMBL/GenBank/DDBJ databases">
        <title>Genomic Encyclopedia of Type Strains, Phase IV (KMG-IV): sequencing the most valuable type-strain genomes for metagenomic binning, comparative biology and taxonomic classification.</title>
        <authorList>
            <person name="Goeker M."/>
        </authorList>
    </citation>
    <scope>NUCLEOTIDE SEQUENCE</scope>
    <source>
        <strain evidence="1">DSM 13886</strain>
    </source>
</reference>
<protein>
    <submittedName>
        <fullName evidence="1">Uncharacterized protein</fullName>
    </submittedName>
</protein>
<dbReference type="Proteomes" id="UP000658225">
    <property type="component" value="Unassembled WGS sequence"/>
</dbReference>
<name>A0A927MKD3_9BACL</name>